<feature type="transmembrane region" description="Helical" evidence="6">
    <location>
        <begin position="830"/>
        <end position="849"/>
    </location>
</feature>
<dbReference type="InterPro" id="IPR024129">
    <property type="entry name" value="Sphingomy_SMPD4"/>
</dbReference>
<accession>A0A4S2MG04</accession>
<keyword evidence="8" id="KW-1185">Reference proteome</keyword>
<dbReference type="GO" id="GO:0050290">
    <property type="term" value="F:sphingomyelin phosphodiesterase D activity"/>
    <property type="evidence" value="ECO:0007669"/>
    <property type="project" value="InterPro"/>
</dbReference>
<evidence type="ECO:0000313" key="8">
    <source>
        <dbReference type="Proteomes" id="UP000308267"/>
    </source>
</evidence>
<evidence type="ECO:0008006" key="9">
    <source>
        <dbReference type="Google" id="ProtNLM"/>
    </source>
</evidence>
<proteinExistence type="predicted"/>
<comment type="caution">
    <text evidence="7">The sequence shown here is derived from an EMBL/GenBank/DDBJ whole genome shotgun (WGS) entry which is preliminary data.</text>
</comment>
<dbReference type="PANTHER" id="PTHR12988:SF6">
    <property type="entry name" value="SPHINGOMYELIN PHOSPHODIESTERASE 4"/>
    <property type="match status" value="1"/>
</dbReference>
<feature type="transmembrane region" description="Helical" evidence="6">
    <location>
        <begin position="855"/>
        <end position="879"/>
    </location>
</feature>
<keyword evidence="4 6" id="KW-0472">Membrane</keyword>
<dbReference type="GO" id="GO:0046513">
    <property type="term" value="P:ceramide biosynthetic process"/>
    <property type="evidence" value="ECO:0007669"/>
    <property type="project" value="TreeGrafter"/>
</dbReference>
<sequence length="889" mass="100792">MVCFTQDDYTLGETVCRHVNLDVFSFRLFHTFCSSFRMGSSEHALSARINELSSFLAQSSLQELQGAFTSIVDSIFGFSDAHCGWDLHELNESNNARLFNEVRKFLSPSGRLLSCIVNRITLEGVACKYDFPVSLLSTNSQNMIQCHGFTSTSCTVPLNAFEYYMFHFHAYPVHPKRRKNLKLNVIEHSLYAAVFTDYLAFYFYVEPTALASLSNHLQLAKFAPQITMYQRSYFTDHNPQYPVDTMEFQAHVSDKNFLWQTEVFLQAIFEFLLSWRSSTGLLGITEFPAARILPVIPQSHAELLSVLSFKPTSAHLFLVRCFIKYLYYTAFHHTPPESFQSPFQQLIYARIACYHRFLCNMLCLPPTDLSATTTHHNLMVQLKHLIIYCFQHWPMDLSFEIVIETWLTSIQPWRYADTPQPRGSAPSPLAQQSPPLCSPKKEPTDTAHSWVSFATQQYSLYVIPLLLFLQRSLRMDLRVPQNAHMVYRVAKILSQPGLKSMLCNAEEALLSQVADKTRIPLSEGTDVLSTVEQTGLWGEIFRGVVADLVQAISTAVNEIHSQTVKRSSLQQDASLWTRFTNFIADLILDNGDKDLRNAQKCEQHLKDAASMLQVFFSVTQACPGGPHSSASTPSPTHVPGRLLWDDISESPLLPARPTVDKQTPHRRVQFVVDTPSLHGDTPTFTISTGAIPRDRVASCRISDDRPDAVVTPFGWQQLTPLGRFQILMGQRRPELRCTGDREYLPACTYEVPVLVELFRFLSALINMKMRSRFITWCSTPGLLGWAARRLLVSTPSSAEETGSDGCHQSAPIPSSSSITQEEPKISLRWLASYTVLCRIGVMYALFFAFCGIRSPVAFFFCSILMYIAYQISRLIFLLGKDFYEGRKIF</sequence>
<dbReference type="Pfam" id="PF14724">
    <property type="entry name" value="mit_SMPDase"/>
    <property type="match status" value="3"/>
</dbReference>
<evidence type="ECO:0000256" key="6">
    <source>
        <dbReference type="SAM" id="Phobius"/>
    </source>
</evidence>
<dbReference type="AlphaFoldDB" id="A0A4S2MG04"/>
<dbReference type="GO" id="GO:0016020">
    <property type="term" value="C:membrane"/>
    <property type="evidence" value="ECO:0007669"/>
    <property type="project" value="UniProtKB-SubCell"/>
</dbReference>
<dbReference type="EMBL" id="SJOL01002804">
    <property type="protein sequence ID" value="TGZ73368.1"/>
    <property type="molecule type" value="Genomic_DNA"/>
</dbReference>
<feature type="region of interest" description="Disordered" evidence="5">
    <location>
        <begin position="418"/>
        <end position="443"/>
    </location>
</feature>
<reference evidence="7 8" key="1">
    <citation type="journal article" date="2019" name="BMC Genomics">
        <title>New insights from Opisthorchis felineus genome: update on genomics of the epidemiologically important liver flukes.</title>
        <authorList>
            <person name="Ershov N.I."/>
            <person name="Mordvinov V.A."/>
            <person name="Prokhortchouk E.B."/>
            <person name="Pakharukova M.Y."/>
            <person name="Gunbin K.V."/>
            <person name="Ustyantsev K."/>
            <person name="Genaev M.A."/>
            <person name="Blinov A.G."/>
            <person name="Mazur A."/>
            <person name="Boulygina E."/>
            <person name="Tsygankova S."/>
            <person name="Khrameeva E."/>
            <person name="Chekanov N."/>
            <person name="Fan G."/>
            <person name="Xiao A."/>
            <person name="Zhang H."/>
            <person name="Xu X."/>
            <person name="Yang H."/>
            <person name="Solovyev V."/>
            <person name="Lee S.M."/>
            <person name="Liu X."/>
            <person name="Afonnikov D.A."/>
            <person name="Skryabin K.G."/>
        </authorList>
    </citation>
    <scope>NUCLEOTIDE SEQUENCE [LARGE SCALE GENOMIC DNA]</scope>
    <source>
        <strain evidence="7">AK-0245</strain>
        <tissue evidence="7">Whole organism</tissue>
    </source>
</reference>
<evidence type="ECO:0000256" key="2">
    <source>
        <dbReference type="ARBA" id="ARBA00022692"/>
    </source>
</evidence>
<keyword evidence="2 6" id="KW-0812">Transmembrane</keyword>
<name>A0A4S2MG04_OPIFE</name>
<feature type="region of interest" description="Disordered" evidence="5">
    <location>
        <begin position="796"/>
        <end position="817"/>
    </location>
</feature>
<dbReference type="Proteomes" id="UP000308267">
    <property type="component" value="Unassembled WGS sequence"/>
</dbReference>
<dbReference type="STRING" id="147828.A0A4S2MG04"/>
<protein>
    <recommendedName>
        <fullName evidence="9">Sphingomyelin phosphodiesterase 4</fullName>
    </recommendedName>
</protein>
<evidence type="ECO:0000256" key="4">
    <source>
        <dbReference type="ARBA" id="ARBA00023136"/>
    </source>
</evidence>
<gene>
    <name evidence="7" type="ORF">CRM22_001568</name>
</gene>
<evidence type="ECO:0000256" key="3">
    <source>
        <dbReference type="ARBA" id="ARBA00022989"/>
    </source>
</evidence>
<evidence type="ECO:0000256" key="1">
    <source>
        <dbReference type="ARBA" id="ARBA00004167"/>
    </source>
</evidence>
<organism evidence="7 8">
    <name type="scientific">Opisthorchis felineus</name>
    <dbReference type="NCBI Taxonomy" id="147828"/>
    <lineage>
        <taxon>Eukaryota</taxon>
        <taxon>Metazoa</taxon>
        <taxon>Spiralia</taxon>
        <taxon>Lophotrochozoa</taxon>
        <taxon>Platyhelminthes</taxon>
        <taxon>Trematoda</taxon>
        <taxon>Digenea</taxon>
        <taxon>Opisthorchiida</taxon>
        <taxon>Opisthorchiata</taxon>
        <taxon>Opisthorchiidae</taxon>
        <taxon>Opisthorchis</taxon>
    </lineage>
</organism>
<feature type="compositionally biased region" description="Low complexity" evidence="5">
    <location>
        <begin position="424"/>
        <end position="435"/>
    </location>
</feature>
<comment type="subcellular location">
    <subcellularLocation>
        <location evidence="1">Membrane</location>
        <topology evidence="1">Single-pass membrane protein</topology>
    </subcellularLocation>
</comment>
<evidence type="ECO:0000313" key="7">
    <source>
        <dbReference type="EMBL" id="TGZ73368.1"/>
    </source>
</evidence>
<dbReference type="PANTHER" id="PTHR12988">
    <property type="entry name" value="SPHINGOMYELIN PHOSPHODIESTERASE 4"/>
    <property type="match status" value="1"/>
</dbReference>
<keyword evidence="3 6" id="KW-1133">Transmembrane helix</keyword>
<dbReference type="GO" id="GO:0046475">
    <property type="term" value="P:glycerophospholipid catabolic process"/>
    <property type="evidence" value="ECO:0007669"/>
    <property type="project" value="TreeGrafter"/>
</dbReference>
<dbReference type="OrthoDB" id="10251508at2759"/>
<evidence type="ECO:0000256" key="5">
    <source>
        <dbReference type="SAM" id="MobiDB-lite"/>
    </source>
</evidence>
<dbReference type="GO" id="GO:0006685">
    <property type="term" value="P:sphingomyelin catabolic process"/>
    <property type="evidence" value="ECO:0007669"/>
    <property type="project" value="TreeGrafter"/>
</dbReference>